<name>A0A0E9XDW1_ANGAN</name>
<reference evidence="1" key="2">
    <citation type="journal article" date="2015" name="Fish Shellfish Immunol.">
        <title>Early steps in the European eel (Anguilla anguilla)-Vibrio vulnificus interaction in the gills: Role of the RtxA13 toxin.</title>
        <authorList>
            <person name="Callol A."/>
            <person name="Pajuelo D."/>
            <person name="Ebbesson L."/>
            <person name="Teles M."/>
            <person name="MacKenzie S."/>
            <person name="Amaro C."/>
        </authorList>
    </citation>
    <scope>NUCLEOTIDE SEQUENCE</scope>
</reference>
<evidence type="ECO:0000313" key="1">
    <source>
        <dbReference type="EMBL" id="JAI00815.1"/>
    </source>
</evidence>
<dbReference type="EMBL" id="GBXM01007763">
    <property type="protein sequence ID" value="JAI00815.1"/>
    <property type="molecule type" value="Transcribed_RNA"/>
</dbReference>
<dbReference type="AlphaFoldDB" id="A0A0E9XDW1"/>
<reference evidence="1" key="1">
    <citation type="submission" date="2014-11" db="EMBL/GenBank/DDBJ databases">
        <authorList>
            <person name="Amaro Gonzalez C."/>
        </authorList>
    </citation>
    <scope>NUCLEOTIDE SEQUENCE</scope>
</reference>
<proteinExistence type="predicted"/>
<sequence>MLLSCNSYSSKPLSRKFYESKCFITNVSLSIVHNTTIIMVLKQNDAWRIVSYFCAHLTIVILKIPQNQHPLREEKTTAF</sequence>
<protein>
    <submittedName>
        <fullName evidence="1">Uncharacterized protein</fullName>
    </submittedName>
</protein>
<organism evidence="1">
    <name type="scientific">Anguilla anguilla</name>
    <name type="common">European freshwater eel</name>
    <name type="synonym">Muraena anguilla</name>
    <dbReference type="NCBI Taxonomy" id="7936"/>
    <lineage>
        <taxon>Eukaryota</taxon>
        <taxon>Metazoa</taxon>
        <taxon>Chordata</taxon>
        <taxon>Craniata</taxon>
        <taxon>Vertebrata</taxon>
        <taxon>Euteleostomi</taxon>
        <taxon>Actinopterygii</taxon>
        <taxon>Neopterygii</taxon>
        <taxon>Teleostei</taxon>
        <taxon>Anguilliformes</taxon>
        <taxon>Anguillidae</taxon>
        <taxon>Anguilla</taxon>
    </lineage>
</organism>
<accession>A0A0E9XDW1</accession>